<dbReference type="GO" id="GO:0005737">
    <property type="term" value="C:cytoplasm"/>
    <property type="evidence" value="ECO:0007669"/>
    <property type="project" value="TreeGrafter"/>
</dbReference>
<dbReference type="GO" id="GO:0008270">
    <property type="term" value="F:zinc ion binding"/>
    <property type="evidence" value="ECO:0007669"/>
    <property type="project" value="InterPro"/>
</dbReference>
<evidence type="ECO:0000256" key="2">
    <source>
        <dbReference type="ARBA" id="ARBA00008072"/>
    </source>
</evidence>
<protein>
    <recommendedName>
        <fullName evidence="3">alcohol dehydrogenase</fullName>
        <ecNumber evidence="3">1.1.1.1</ecNumber>
    </recommendedName>
</protein>
<evidence type="ECO:0000256" key="4">
    <source>
        <dbReference type="ARBA" id="ARBA00022723"/>
    </source>
</evidence>
<dbReference type="EC" id="1.1.1.1" evidence="3"/>
<dbReference type="InterPro" id="IPR013149">
    <property type="entry name" value="ADH-like_C"/>
</dbReference>
<evidence type="ECO:0000259" key="9">
    <source>
        <dbReference type="SMART" id="SM00829"/>
    </source>
</evidence>
<dbReference type="InterPro" id="IPR011032">
    <property type="entry name" value="GroES-like_sf"/>
</dbReference>
<organism evidence="10 11">
    <name type="scientific">Knufia peltigerae</name>
    <dbReference type="NCBI Taxonomy" id="1002370"/>
    <lineage>
        <taxon>Eukaryota</taxon>
        <taxon>Fungi</taxon>
        <taxon>Dikarya</taxon>
        <taxon>Ascomycota</taxon>
        <taxon>Pezizomycotina</taxon>
        <taxon>Eurotiomycetes</taxon>
        <taxon>Chaetothyriomycetidae</taxon>
        <taxon>Chaetothyriales</taxon>
        <taxon>Trichomeriaceae</taxon>
        <taxon>Knufia</taxon>
    </lineage>
</organism>
<dbReference type="SUPFAM" id="SSF50129">
    <property type="entry name" value="GroES-like"/>
    <property type="match status" value="1"/>
</dbReference>
<dbReference type="SMART" id="SM00829">
    <property type="entry name" value="PKS_ER"/>
    <property type="match status" value="1"/>
</dbReference>
<dbReference type="Pfam" id="PF08240">
    <property type="entry name" value="ADH_N"/>
    <property type="match status" value="1"/>
</dbReference>
<evidence type="ECO:0000256" key="3">
    <source>
        <dbReference type="ARBA" id="ARBA00013190"/>
    </source>
</evidence>
<dbReference type="Proteomes" id="UP001172681">
    <property type="component" value="Unassembled WGS sequence"/>
</dbReference>
<dbReference type="InterPro" id="IPR013154">
    <property type="entry name" value="ADH-like_N"/>
</dbReference>
<sequence>MAQFAQHNQRVVLVEDAGPNPQFSVQETKIPTYGDDEVLIQLAHTGLCHTDVAFAYGEWQQLGFGMSDGNCTPGHEGVGHVVAVGSNVANLKVGDRVGTKWLRRVCAECAKCKGGNEHLCRTSKIYGQATAGSLQQYVPSQASITPKIPEEIPLENAGPLLCAGVTIFRGVKQSGAVRGDWIVISGAGGGLGHLGVQFASKMGIKIVGIDAGNKKDFCLSLGVDHFIDFQTTPDVAKEVGRITDGGAKGVLVPVGTRSSYEQACRMLALGGTLVCIGLPSGSCTLPLELIDIISSGYTVTGVNASSLKHIDETLEFAARHKVWPKTQLIPMDNVQEAFELVRDGKAQGRIVLDLK</sequence>
<comment type="caution">
    <text evidence="10">The sequence shown here is derived from an EMBL/GenBank/DDBJ whole genome shotgun (WGS) entry which is preliminary data.</text>
</comment>
<evidence type="ECO:0000256" key="6">
    <source>
        <dbReference type="ARBA" id="ARBA00023002"/>
    </source>
</evidence>
<evidence type="ECO:0000313" key="11">
    <source>
        <dbReference type="Proteomes" id="UP001172681"/>
    </source>
</evidence>
<comment type="cofactor">
    <cofactor evidence="1 8">
        <name>Zn(2+)</name>
        <dbReference type="ChEBI" id="CHEBI:29105"/>
    </cofactor>
</comment>
<feature type="domain" description="Enoyl reductase (ER)" evidence="9">
    <location>
        <begin position="18"/>
        <end position="352"/>
    </location>
</feature>
<evidence type="ECO:0000256" key="8">
    <source>
        <dbReference type="RuleBase" id="RU361277"/>
    </source>
</evidence>
<keyword evidence="4 8" id="KW-0479">Metal-binding</keyword>
<dbReference type="PANTHER" id="PTHR42940:SF3">
    <property type="entry name" value="ALCOHOL DEHYDROGENASE 1-RELATED"/>
    <property type="match status" value="1"/>
</dbReference>
<dbReference type="AlphaFoldDB" id="A0AA38XU98"/>
<keyword evidence="5 8" id="KW-0862">Zinc</keyword>
<keyword evidence="6" id="KW-0560">Oxidoreductase</keyword>
<dbReference type="InterPro" id="IPR002328">
    <property type="entry name" value="ADH_Zn_CS"/>
</dbReference>
<dbReference type="InterPro" id="IPR020843">
    <property type="entry name" value="ER"/>
</dbReference>
<dbReference type="Gene3D" id="3.40.50.720">
    <property type="entry name" value="NAD(P)-binding Rossmann-like Domain"/>
    <property type="match status" value="1"/>
</dbReference>
<dbReference type="SUPFAM" id="SSF51735">
    <property type="entry name" value="NAD(P)-binding Rossmann-fold domains"/>
    <property type="match status" value="1"/>
</dbReference>
<gene>
    <name evidence="10" type="primary">ADH1_2</name>
    <name evidence="10" type="ORF">H2204_011454</name>
</gene>
<dbReference type="PROSITE" id="PS00059">
    <property type="entry name" value="ADH_ZINC"/>
    <property type="match status" value="1"/>
</dbReference>
<reference evidence="10" key="1">
    <citation type="submission" date="2022-10" db="EMBL/GenBank/DDBJ databases">
        <title>Culturing micro-colonial fungi from biological soil crusts in the Mojave desert and describing Neophaeococcomyces mojavensis, and introducing the new genera and species Taxawa tesnikishii.</title>
        <authorList>
            <person name="Kurbessoian T."/>
            <person name="Stajich J.E."/>
        </authorList>
    </citation>
    <scope>NUCLEOTIDE SEQUENCE</scope>
    <source>
        <strain evidence="10">TK_35</strain>
    </source>
</reference>
<dbReference type="GO" id="GO:0004022">
    <property type="term" value="F:alcohol dehydrogenase (NAD+) activity"/>
    <property type="evidence" value="ECO:0007669"/>
    <property type="project" value="UniProtKB-EC"/>
</dbReference>
<accession>A0AA38XU98</accession>
<dbReference type="EMBL" id="JAPDRN010000105">
    <property type="protein sequence ID" value="KAJ9622845.1"/>
    <property type="molecule type" value="Genomic_DNA"/>
</dbReference>
<dbReference type="FunFam" id="3.40.50.720:FF:000039">
    <property type="entry name" value="Alcohol dehydrogenase AdhP"/>
    <property type="match status" value="1"/>
</dbReference>
<dbReference type="Pfam" id="PF00107">
    <property type="entry name" value="ADH_zinc_N"/>
    <property type="match status" value="1"/>
</dbReference>
<dbReference type="PANTHER" id="PTHR42940">
    <property type="entry name" value="ALCOHOL DEHYDROGENASE 1-RELATED"/>
    <property type="match status" value="1"/>
</dbReference>
<dbReference type="InterPro" id="IPR036291">
    <property type="entry name" value="NAD(P)-bd_dom_sf"/>
</dbReference>
<proteinExistence type="inferred from homology"/>
<evidence type="ECO:0000256" key="7">
    <source>
        <dbReference type="ARBA" id="ARBA00023027"/>
    </source>
</evidence>
<name>A0AA38XU98_9EURO</name>
<evidence type="ECO:0000256" key="5">
    <source>
        <dbReference type="ARBA" id="ARBA00022833"/>
    </source>
</evidence>
<keyword evidence="11" id="KW-1185">Reference proteome</keyword>
<evidence type="ECO:0000313" key="10">
    <source>
        <dbReference type="EMBL" id="KAJ9622845.1"/>
    </source>
</evidence>
<comment type="similarity">
    <text evidence="2 8">Belongs to the zinc-containing alcohol dehydrogenase family.</text>
</comment>
<evidence type="ECO:0000256" key="1">
    <source>
        <dbReference type="ARBA" id="ARBA00001947"/>
    </source>
</evidence>
<keyword evidence="7" id="KW-0520">NAD</keyword>
<dbReference type="Gene3D" id="3.90.180.10">
    <property type="entry name" value="Medium-chain alcohol dehydrogenases, catalytic domain"/>
    <property type="match status" value="1"/>
</dbReference>